<sequence>MVRIGLAGILLGLVALLGLWSRGNASWLVSSDENSLQKSTVAPTAFECRFTETPPKIDGNPNDECWKQAQEISCFRKHWKQGEEQTPKSKTKAKLLWDREYIYFLAEMEDEDLFADITEHDGNTWFNDVFELFLKPDEKKPGYYEFQVNAANTIFDCYFPERGKGNFDQIKKADTFHIDAKVKLDGTLNKRDDKDKGWVVEGRIPWSDFAKSGGRPEVNAIWKTNLSRYDYNIHWKEPDTSSAAPLTKPDFHRYEDFADLKFTGPAKADGPKRVAGTTSKVTGFPEPPPPYRIKRVHPGVTLEYPIAVVNQPKTDLLWVITEESRYGPTKVVRLKDQPDVKDFQVLLTDIGVAYNICFHPKFLENGYVYLGHNIGTPKGNATRITRYTVDLKEPNKVDPASAKIIIEALCDGHNGGAICFGNDGMMYVTFGDGTADSDRNLKGQDMTSLLAKVLRLDVDHPDEGKPYSVPKDNPFVGQKDIVPETWAYGMRNPWRMTCDPVTGHIWVGQNGQDLWEQVYLIHKGDNCGWSIQEGSHPFYPDRKRGPTPIVNPTFEHSHAESRSLTGGLVYYGKKFPELRGAYIYGDYSTGRIWAGKHDGTKVLWHKLLAVTPMLITYFGLDKDGEILICDHQPPGQGGFYTLESTPSDDSYLRFPKKLSETGLFKDIKTHTLQPSVYPYSINAPFWSDGSAKSRFFYLPGDTQIDYKSKDGWEFPDDAVTIKSFSLETAQGKKWIETRLMSRQMGQWYGYSYIWNPEQTDADLVEATGRDVKYNLADGSTQVWHYPSRADCLVCHSRAANFVLGLSELQANKGDQLRQFESLGLLKTGLLPNPPEKLKKLVDPFDPKQDLNLRARAWLHSNCASCHVEAGGGNAQFDAHFETEVQKMKLMNVAPMHHKFGVEDAKLIYPGEPDKSVILKRIEQRKEGFMPPLGSVKTDERAVELIREWIKSLK</sequence>
<dbReference type="Pfam" id="PF07995">
    <property type="entry name" value="GSDH"/>
    <property type="match status" value="1"/>
</dbReference>
<dbReference type="PANTHER" id="PTHR19328:SF75">
    <property type="entry name" value="ALDOSE SUGAR DEHYDROGENASE YLII"/>
    <property type="match status" value="1"/>
</dbReference>
<protein>
    <submittedName>
        <fullName evidence="4">PQQ-dependent sugar dehydrogenase</fullName>
    </submittedName>
</protein>
<reference evidence="4" key="1">
    <citation type="submission" date="2021-05" db="EMBL/GenBank/DDBJ databases">
        <title>Complete genome sequence of the cellulolytic planctomycete Telmatocola sphagniphila SP2T and characterization of the first cellulase from planctomycetes.</title>
        <authorList>
            <person name="Rakitin A.L."/>
            <person name="Beletsky A.V."/>
            <person name="Naumoff D.G."/>
            <person name="Kulichevskaya I.S."/>
            <person name="Mardanov A.V."/>
            <person name="Ravin N.V."/>
            <person name="Dedysh S.N."/>
        </authorList>
    </citation>
    <scope>NUCLEOTIDE SEQUENCE</scope>
    <source>
        <strain evidence="4">SP2T</strain>
    </source>
</reference>
<dbReference type="InterPro" id="IPR010502">
    <property type="entry name" value="Carb-bd_dom_fam9"/>
</dbReference>
<dbReference type="AlphaFoldDB" id="A0A8E6B2W3"/>
<dbReference type="KEGG" id="tsph:KIH39_19020"/>
<dbReference type="Proteomes" id="UP000676194">
    <property type="component" value="Chromosome"/>
</dbReference>
<dbReference type="GO" id="GO:0004553">
    <property type="term" value="F:hydrolase activity, hydrolyzing O-glycosyl compounds"/>
    <property type="evidence" value="ECO:0007669"/>
    <property type="project" value="InterPro"/>
</dbReference>
<feature type="region of interest" description="Disordered" evidence="1">
    <location>
        <begin position="268"/>
        <end position="290"/>
    </location>
</feature>
<dbReference type="Gene3D" id="2.120.10.30">
    <property type="entry name" value="TolB, C-terminal domain"/>
    <property type="match status" value="1"/>
</dbReference>
<organism evidence="4 5">
    <name type="scientific">Telmatocola sphagniphila</name>
    <dbReference type="NCBI Taxonomy" id="1123043"/>
    <lineage>
        <taxon>Bacteria</taxon>
        <taxon>Pseudomonadati</taxon>
        <taxon>Planctomycetota</taxon>
        <taxon>Planctomycetia</taxon>
        <taxon>Gemmatales</taxon>
        <taxon>Gemmataceae</taxon>
    </lineage>
</organism>
<evidence type="ECO:0000313" key="5">
    <source>
        <dbReference type="Proteomes" id="UP000676194"/>
    </source>
</evidence>
<evidence type="ECO:0000259" key="3">
    <source>
        <dbReference type="Pfam" id="PF07995"/>
    </source>
</evidence>
<dbReference type="GO" id="GO:0030246">
    <property type="term" value="F:carbohydrate binding"/>
    <property type="evidence" value="ECO:0007669"/>
    <property type="project" value="InterPro"/>
</dbReference>
<evidence type="ECO:0000259" key="2">
    <source>
        <dbReference type="Pfam" id="PF06452"/>
    </source>
</evidence>
<proteinExistence type="predicted"/>
<dbReference type="Pfam" id="PF06452">
    <property type="entry name" value="CBM9_1"/>
    <property type="match status" value="1"/>
</dbReference>
<dbReference type="PANTHER" id="PTHR19328">
    <property type="entry name" value="HEDGEHOG-INTERACTING PROTEIN"/>
    <property type="match status" value="1"/>
</dbReference>
<feature type="domain" description="Glucose/Sorbosone dehydrogenase" evidence="3">
    <location>
        <begin position="305"/>
        <end position="605"/>
    </location>
</feature>
<keyword evidence="5" id="KW-1185">Reference proteome</keyword>
<dbReference type="InterPro" id="IPR011041">
    <property type="entry name" value="Quinoprot_gluc/sorb_DH_b-prop"/>
</dbReference>
<evidence type="ECO:0000313" key="4">
    <source>
        <dbReference type="EMBL" id="QVL30928.1"/>
    </source>
</evidence>
<dbReference type="RefSeq" id="WP_213494810.1">
    <property type="nucleotide sequence ID" value="NZ_CP074694.1"/>
</dbReference>
<gene>
    <name evidence="4" type="ORF">KIH39_19020</name>
</gene>
<dbReference type="GO" id="GO:0016052">
    <property type="term" value="P:carbohydrate catabolic process"/>
    <property type="evidence" value="ECO:0007669"/>
    <property type="project" value="InterPro"/>
</dbReference>
<dbReference type="SUPFAM" id="SSF49344">
    <property type="entry name" value="CBD9-like"/>
    <property type="match status" value="1"/>
</dbReference>
<dbReference type="InterPro" id="IPR011042">
    <property type="entry name" value="6-blade_b-propeller_TolB-like"/>
</dbReference>
<name>A0A8E6B2W3_9BACT</name>
<feature type="domain" description="Carbohydrate-binding" evidence="2">
    <location>
        <begin position="57"/>
        <end position="209"/>
    </location>
</feature>
<dbReference type="InterPro" id="IPR012938">
    <property type="entry name" value="Glc/Sorbosone_DH"/>
</dbReference>
<dbReference type="Gene3D" id="2.60.40.1190">
    <property type="match status" value="1"/>
</dbReference>
<dbReference type="SUPFAM" id="SSF50952">
    <property type="entry name" value="Soluble quinoprotein glucose dehydrogenase"/>
    <property type="match status" value="1"/>
</dbReference>
<evidence type="ECO:0000256" key="1">
    <source>
        <dbReference type="SAM" id="MobiDB-lite"/>
    </source>
</evidence>
<dbReference type="CDD" id="cd09620">
    <property type="entry name" value="CBM9_like_3"/>
    <property type="match status" value="1"/>
</dbReference>
<accession>A0A8E6B2W3</accession>
<dbReference type="EMBL" id="CP074694">
    <property type="protein sequence ID" value="QVL30928.1"/>
    <property type="molecule type" value="Genomic_DNA"/>
</dbReference>